<dbReference type="PANTHER" id="PTHR43319">
    <property type="entry name" value="BETA-LACTAMASE-RELATED"/>
    <property type="match status" value="1"/>
</dbReference>
<dbReference type="RefSeq" id="WP_119786770.1">
    <property type="nucleotide sequence ID" value="NZ_QYUQ01000002.1"/>
</dbReference>
<keyword evidence="4" id="KW-1185">Reference proteome</keyword>
<feature type="region of interest" description="Disordered" evidence="1">
    <location>
        <begin position="211"/>
        <end position="233"/>
    </location>
</feature>
<evidence type="ECO:0000259" key="2">
    <source>
        <dbReference type="Pfam" id="PF00144"/>
    </source>
</evidence>
<feature type="compositionally biased region" description="Low complexity" evidence="1">
    <location>
        <begin position="220"/>
        <end position="230"/>
    </location>
</feature>
<accession>A0A3A3G6J6</accession>
<evidence type="ECO:0000256" key="1">
    <source>
        <dbReference type="SAM" id="MobiDB-lite"/>
    </source>
</evidence>
<dbReference type="GO" id="GO:0016787">
    <property type="term" value="F:hydrolase activity"/>
    <property type="evidence" value="ECO:0007669"/>
    <property type="project" value="UniProtKB-KW"/>
</dbReference>
<reference evidence="4" key="1">
    <citation type="submission" date="2018-09" db="EMBL/GenBank/DDBJ databases">
        <authorList>
            <person name="Zhu H."/>
        </authorList>
    </citation>
    <scope>NUCLEOTIDE SEQUENCE [LARGE SCALE GENOMIC DNA]</scope>
    <source>
        <strain evidence="4">K1S02-23</strain>
    </source>
</reference>
<dbReference type="PANTHER" id="PTHR43319:SF3">
    <property type="entry name" value="BETA-LACTAMASE-RELATED DOMAIN-CONTAINING PROTEIN"/>
    <property type="match status" value="1"/>
</dbReference>
<dbReference type="Proteomes" id="UP000266327">
    <property type="component" value="Unassembled WGS sequence"/>
</dbReference>
<dbReference type="OrthoDB" id="9801061at2"/>
<evidence type="ECO:0000313" key="3">
    <source>
        <dbReference type="EMBL" id="RJG03275.1"/>
    </source>
</evidence>
<proteinExistence type="predicted"/>
<dbReference type="SUPFAM" id="SSF56601">
    <property type="entry name" value="beta-lactamase/transpeptidase-like"/>
    <property type="match status" value="1"/>
</dbReference>
<organism evidence="3 4">
    <name type="scientific">Noviherbaspirillum sedimenti</name>
    <dbReference type="NCBI Taxonomy" id="2320865"/>
    <lineage>
        <taxon>Bacteria</taxon>
        <taxon>Pseudomonadati</taxon>
        <taxon>Pseudomonadota</taxon>
        <taxon>Betaproteobacteria</taxon>
        <taxon>Burkholderiales</taxon>
        <taxon>Oxalobacteraceae</taxon>
        <taxon>Noviherbaspirillum</taxon>
    </lineage>
</organism>
<name>A0A3A3G6J6_9BURK</name>
<dbReference type="Pfam" id="PF00144">
    <property type="entry name" value="Beta-lactamase"/>
    <property type="match status" value="1"/>
</dbReference>
<dbReference type="InterPro" id="IPR012338">
    <property type="entry name" value="Beta-lactam/transpept-like"/>
</dbReference>
<dbReference type="InterPro" id="IPR052907">
    <property type="entry name" value="Beta-lactamase/esterase"/>
</dbReference>
<evidence type="ECO:0000313" key="4">
    <source>
        <dbReference type="Proteomes" id="UP000266327"/>
    </source>
</evidence>
<sequence>MAGIKGLCNPRFQRVQEMLSEYIDAGKEVGASLYLNIDGEDVIDMWGGWRERERETAWTEHTIVNVFSGSKNVTSVALLMLVDRGQLDLEAPVAKYWPEFAQNGKENVLVRHLMSHTAGLPAWEPPFSFDDAVDAERSTARLAAQAPWWKPGTRGSYHASTFGHLNAELVRRVSGRSLREFIASEIAEPMDADFYLGVSDKDFDKVATIYPADEPPPTAAAPAASAAPSEPTEEEIISKRTRLGSFSGTLGDPLTVFNSPEWRRTDFAGSSGHANARGLGRIMTALSNDGVSHGVKLLSPATIDLIFREQASGIDAYYMKPIRWGIGYALAPLETKDKGPLPFILPSKRTCYWYGTGGAMAIAEVERRITIGYVMNQCQAGRNSLNGAYYKAIYDCL</sequence>
<feature type="domain" description="Beta-lactamase-related" evidence="2">
    <location>
        <begin position="17"/>
        <end position="379"/>
    </location>
</feature>
<comment type="caution">
    <text evidence="3">The sequence shown here is derived from an EMBL/GenBank/DDBJ whole genome shotgun (WGS) entry which is preliminary data.</text>
</comment>
<protein>
    <submittedName>
        <fullName evidence="3">Class A beta-lactamase-related serine hydrolase</fullName>
    </submittedName>
</protein>
<keyword evidence="3" id="KW-0378">Hydrolase</keyword>
<gene>
    <name evidence="3" type="ORF">D3878_18165</name>
</gene>
<dbReference type="Gene3D" id="3.40.710.10">
    <property type="entry name" value="DD-peptidase/beta-lactamase superfamily"/>
    <property type="match status" value="1"/>
</dbReference>
<dbReference type="EMBL" id="QYUQ01000002">
    <property type="protein sequence ID" value="RJG03275.1"/>
    <property type="molecule type" value="Genomic_DNA"/>
</dbReference>
<dbReference type="InterPro" id="IPR001466">
    <property type="entry name" value="Beta-lactam-related"/>
</dbReference>
<dbReference type="AlphaFoldDB" id="A0A3A3G6J6"/>